<feature type="non-terminal residue" evidence="2">
    <location>
        <position position="51"/>
    </location>
</feature>
<proteinExistence type="predicted"/>
<keyword evidence="3" id="KW-1185">Reference proteome</keyword>
<gene>
    <name evidence="2" type="ORF">P7K49_013959</name>
</gene>
<comment type="caution">
    <text evidence="2">The sequence shown here is derived from an EMBL/GenBank/DDBJ whole genome shotgun (WGS) entry which is preliminary data.</text>
</comment>
<feature type="region of interest" description="Disordered" evidence="1">
    <location>
        <begin position="1"/>
        <end position="51"/>
    </location>
</feature>
<dbReference type="Proteomes" id="UP001266305">
    <property type="component" value="Unassembled WGS sequence"/>
</dbReference>
<protein>
    <submittedName>
        <fullName evidence="2">Uncharacterized protein</fullName>
    </submittedName>
</protein>
<dbReference type="EMBL" id="JASSZA010000006">
    <property type="protein sequence ID" value="KAK2108794.1"/>
    <property type="molecule type" value="Genomic_DNA"/>
</dbReference>
<sequence length="51" mass="5028">MCLGAEDLAESAPPGSLRTSPCSAWAVTRGPNGSERKVLPAAGGGDEGGEN</sequence>
<evidence type="ECO:0000256" key="1">
    <source>
        <dbReference type="SAM" id="MobiDB-lite"/>
    </source>
</evidence>
<evidence type="ECO:0000313" key="2">
    <source>
        <dbReference type="EMBL" id="KAK2108794.1"/>
    </source>
</evidence>
<organism evidence="2 3">
    <name type="scientific">Saguinus oedipus</name>
    <name type="common">Cotton-top tamarin</name>
    <name type="synonym">Oedipomidas oedipus</name>
    <dbReference type="NCBI Taxonomy" id="9490"/>
    <lineage>
        <taxon>Eukaryota</taxon>
        <taxon>Metazoa</taxon>
        <taxon>Chordata</taxon>
        <taxon>Craniata</taxon>
        <taxon>Vertebrata</taxon>
        <taxon>Euteleostomi</taxon>
        <taxon>Mammalia</taxon>
        <taxon>Eutheria</taxon>
        <taxon>Euarchontoglires</taxon>
        <taxon>Primates</taxon>
        <taxon>Haplorrhini</taxon>
        <taxon>Platyrrhini</taxon>
        <taxon>Cebidae</taxon>
        <taxon>Callitrichinae</taxon>
        <taxon>Saguinus</taxon>
    </lineage>
</organism>
<accession>A0ABQ9VHF2</accession>
<evidence type="ECO:0000313" key="3">
    <source>
        <dbReference type="Proteomes" id="UP001266305"/>
    </source>
</evidence>
<reference evidence="2 3" key="1">
    <citation type="submission" date="2023-05" db="EMBL/GenBank/DDBJ databases">
        <title>B98-5 Cell Line De Novo Hybrid Assembly: An Optical Mapping Approach.</title>
        <authorList>
            <person name="Kananen K."/>
            <person name="Auerbach J.A."/>
            <person name="Kautto E."/>
            <person name="Blachly J.S."/>
        </authorList>
    </citation>
    <scope>NUCLEOTIDE SEQUENCE [LARGE SCALE GENOMIC DNA]</scope>
    <source>
        <strain evidence="2">B95-8</strain>
        <tissue evidence="2">Cell line</tissue>
    </source>
</reference>
<name>A0ABQ9VHF2_SAGOE</name>
<feature type="compositionally biased region" description="Gly residues" evidence="1">
    <location>
        <begin position="42"/>
        <end position="51"/>
    </location>
</feature>